<comment type="caution">
    <text evidence="3">The sequence shown here is derived from an EMBL/GenBank/DDBJ whole genome shotgun (WGS) entry which is preliminary data.</text>
</comment>
<feature type="transmembrane region" description="Helical" evidence="2">
    <location>
        <begin position="361"/>
        <end position="380"/>
    </location>
</feature>
<proteinExistence type="predicted"/>
<accession>A0ABP8GWE6</accession>
<dbReference type="EMBL" id="BAABET010000010">
    <property type="protein sequence ID" value="GAA4330895.1"/>
    <property type="molecule type" value="Genomic_DNA"/>
</dbReference>
<organism evidence="3 4">
    <name type="scientific">Streptomyces venetus</name>
    <dbReference type="NCBI Taxonomy" id="1701086"/>
    <lineage>
        <taxon>Bacteria</taxon>
        <taxon>Bacillati</taxon>
        <taxon>Actinomycetota</taxon>
        <taxon>Actinomycetes</taxon>
        <taxon>Kitasatosporales</taxon>
        <taxon>Streptomycetaceae</taxon>
        <taxon>Streptomyces</taxon>
    </lineage>
</organism>
<keyword evidence="2" id="KW-0472">Membrane</keyword>
<feature type="region of interest" description="Disordered" evidence="1">
    <location>
        <begin position="296"/>
        <end position="352"/>
    </location>
</feature>
<evidence type="ECO:0000256" key="1">
    <source>
        <dbReference type="SAM" id="MobiDB-lite"/>
    </source>
</evidence>
<feature type="compositionally biased region" description="Polar residues" evidence="1">
    <location>
        <begin position="27"/>
        <end position="45"/>
    </location>
</feature>
<evidence type="ECO:0000313" key="4">
    <source>
        <dbReference type="Proteomes" id="UP001501115"/>
    </source>
</evidence>
<keyword evidence="2" id="KW-1133">Transmembrane helix</keyword>
<keyword evidence="2" id="KW-0812">Transmembrane</keyword>
<sequence>MTTCSSSPRSHEPGVPPEPNGAVEPSAGTTVVTRGHQVEQTSTQPAAGPYETNPTAPEPAVAGSRRVERADTEPVALGSPQEDQAHAPSAALDDQADEAAEQVGAPDARRVDAVAARPAARAPERTSRPAARGTDQPGSGPFVVRSLDENLVELRPGTGPDAAPPYGDAVSDLVHAAVADRPLEEVVALITSLEASPAHTEARVDALRTAGVGRAVEDVCRMIALLTRPPRDPECADEAIRAAAAHRPVEEVTRLVTLLHKQPQEPHVREEALRAAATGRSVEELVELIDRLGLERLDRNGPRPTGPSRPGPGEMGPEPPRRPAGRRAARPDPARRHRRTFGSAPAGHDPATDRLARSVSWTGWLAALALAVCAVAHFPLQRGGASLGLHAYALALSVLCTVLALLLVLRPVLVVLAGAVVVPTVLAGAQAYQSSFPSASLPRAVELALAPPWFASGAAVCAALLAVATLAFRMLLPLMDRQWAPAPAPGVRRTAE</sequence>
<feature type="transmembrane region" description="Helical" evidence="2">
    <location>
        <begin position="453"/>
        <end position="472"/>
    </location>
</feature>
<reference evidence="4" key="1">
    <citation type="journal article" date="2019" name="Int. J. Syst. Evol. Microbiol.">
        <title>The Global Catalogue of Microorganisms (GCM) 10K type strain sequencing project: providing services to taxonomists for standard genome sequencing and annotation.</title>
        <authorList>
            <consortium name="The Broad Institute Genomics Platform"/>
            <consortium name="The Broad Institute Genome Sequencing Center for Infectious Disease"/>
            <person name="Wu L."/>
            <person name="Ma J."/>
        </authorList>
    </citation>
    <scope>NUCLEOTIDE SEQUENCE [LARGE SCALE GENOMIC DNA]</scope>
    <source>
        <strain evidence="4">JCM 31290</strain>
    </source>
</reference>
<name>A0ABP8GWE6_9ACTN</name>
<gene>
    <name evidence="3" type="ORF">GCM10023086_60900</name>
</gene>
<evidence type="ECO:0000313" key="3">
    <source>
        <dbReference type="EMBL" id="GAA4330895.1"/>
    </source>
</evidence>
<feature type="region of interest" description="Disordered" evidence="1">
    <location>
        <begin position="1"/>
        <end position="143"/>
    </location>
</feature>
<protein>
    <submittedName>
        <fullName evidence="3">Uncharacterized protein</fullName>
    </submittedName>
</protein>
<dbReference type="Proteomes" id="UP001501115">
    <property type="component" value="Unassembled WGS sequence"/>
</dbReference>
<dbReference type="RefSeq" id="WP_345664923.1">
    <property type="nucleotide sequence ID" value="NZ_BAABET010000010.1"/>
</dbReference>
<evidence type="ECO:0000256" key="2">
    <source>
        <dbReference type="SAM" id="Phobius"/>
    </source>
</evidence>
<feature type="transmembrane region" description="Helical" evidence="2">
    <location>
        <begin position="413"/>
        <end position="433"/>
    </location>
</feature>
<feature type="transmembrane region" description="Helical" evidence="2">
    <location>
        <begin position="386"/>
        <end position="406"/>
    </location>
</feature>
<keyword evidence="4" id="KW-1185">Reference proteome</keyword>